<evidence type="ECO:0000313" key="2">
    <source>
        <dbReference type="Proteomes" id="UP000805704"/>
    </source>
</evidence>
<dbReference type="Proteomes" id="UP000805704">
    <property type="component" value="Chromosome 1"/>
</dbReference>
<name>A0ACB7FK44_NIBAL</name>
<accession>A0ACB7FK44</accession>
<comment type="caution">
    <text evidence="1">The sequence shown here is derived from an EMBL/GenBank/DDBJ whole genome shotgun (WGS) entry which is preliminary data.</text>
</comment>
<dbReference type="EMBL" id="CM024789">
    <property type="protein sequence ID" value="KAG8014909.1"/>
    <property type="molecule type" value="Genomic_DNA"/>
</dbReference>
<evidence type="ECO:0000313" key="1">
    <source>
        <dbReference type="EMBL" id="KAG8014909.1"/>
    </source>
</evidence>
<gene>
    <name evidence="1" type="ORF">GBF38_003618</name>
</gene>
<sequence length="98" mass="10616">MLMLPNRLAGCRFTAAHLRVLDLSRNDLQGCGLEKLSEFLAEPLCELETLTLSAAVSGLSSEVEPFIPQRAGADPGGPDPKLLSHLKNNHHTLQTLTK</sequence>
<reference evidence="1" key="1">
    <citation type="submission" date="2020-04" db="EMBL/GenBank/DDBJ databases">
        <title>A chromosome-scale assembly and high-density genetic map of the yellow drum (Nibea albiflora) genome.</title>
        <authorList>
            <person name="Xu D."/>
            <person name="Zhang W."/>
            <person name="Chen R."/>
            <person name="Tan P."/>
            <person name="Wang L."/>
            <person name="Song H."/>
            <person name="Tian L."/>
            <person name="Zhu Q."/>
            <person name="Wang B."/>
        </authorList>
    </citation>
    <scope>NUCLEOTIDE SEQUENCE</scope>
    <source>
        <strain evidence="1">ZJHYS-2018</strain>
    </source>
</reference>
<keyword evidence="2" id="KW-1185">Reference proteome</keyword>
<organism evidence="1 2">
    <name type="scientific">Nibea albiflora</name>
    <name type="common">Yellow drum</name>
    <name type="synonym">Corvina albiflora</name>
    <dbReference type="NCBI Taxonomy" id="240163"/>
    <lineage>
        <taxon>Eukaryota</taxon>
        <taxon>Metazoa</taxon>
        <taxon>Chordata</taxon>
        <taxon>Craniata</taxon>
        <taxon>Vertebrata</taxon>
        <taxon>Euteleostomi</taxon>
        <taxon>Actinopterygii</taxon>
        <taxon>Neopterygii</taxon>
        <taxon>Teleostei</taxon>
        <taxon>Neoteleostei</taxon>
        <taxon>Acanthomorphata</taxon>
        <taxon>Eupercaria</taxon>
        <taxon>Sciaenidae</taxon>
        <taxon>Nibea</taxon>
    </lineage>
</organism>
<proteinExistence type="predicted"/>
<protein>
    <submittedName>
        <fullName evidence="1">Uncharacterized protein</fullName>
    </submittedName>
</protein>